<organism evidence="1 2">
    <name type="scientific">Cupriavidus pauculus</name>
    <dbReference type="NCBI Taxonomy" id="82633"/>
    <lineage>
        <taxon>Bacteria</taxon>
        <taxon>Pseudomonadati</taxon>
        <taxon>Pseudomonadota</taxon>
        <taxon>Betaproteobacteria</taxon>
        <taxon>Burkholderiales</taxon>
        <taxon>Burkholderiaceae</taxon>
        <taxon>Cupriavidus</taxon>
    </lineage>
</organism>
<reference evidence="2" key="1">
    <citation type="submission" date="2018-11" db="EMBL/GenBank/DDBJ databases">
        <title>FDA dAtabase for Regulatory Grade micrObial Sequences (FDA-ARGOS): Supporting development and validation of Infectious Disease Dx tests.</title>
        <authorList>
            <person name="Goldberg B."/>
            <person name="Campos J."/>
            <person name="Tallon L."/>
            <person name="Sadzewicz L."/>
            <person name="Zhao X."/>
            <person name="Vavikolanu K."/>
            <person name="Mehta A."/>
            <person name="Aluvathingal J."/>
            <person name="Nadendla S."/>
            <person name="Geyer C."/>
            <person name="Nandy P."/>
            <person name="Yan Y."/>
            <person name="Sichtig H."/>
        </authorList>
    </citation>
    <scope>NUCLEOTIDE SEQUENCE [LARGE SCALE GENOMIC DNA]</scope>
    <source>
        <strain evidence="2">FDAARGOS_614</strain>
    </source>
</reference>
<evidence type="ECO:0000313" key="2">
    <source>
        <dbReference type="Proteomes" id="UP000270411"/>
    </source>
</evidence>
<dbReference type="Proteomes" id="UP000270411">
    <property type="component" value="Chromosome 1"/>
</dbReference>
<proteinExistence type="predicted"/>
<dbReference type="EMBL" id="CP033969">
    <property type="protein sequence ID" value="AZG14914.1"/>
    <property type="molecule type" value="Genomic_DNA"/>
</dbReference>
<accession>A0A3G8H3C3</accession>
<evidence type="ECO:0000313" key="1">
    <source>
        <dbReference type="EMBL" id="AZG14914.1"/>
    </source>
</evidence>
<name>A0A3G8H3C3_9BURK</name>
<sequence length="90" mass="9600">MNERSTPPVPAGLEGARKIAEGVAGIFSALQALGVDDQEVERLCQVGAALTQNLSNELEIAQEERAARPQLRAVPVVSFFNADDSLEGEH</sequence>
<dbReference type="RefSeq" id="WP_124684666.1">
    <property type="nucleotide sequence ID" value="NZ_CP033969.1"/>
</dbReference>
<protein>
    <submittedName>
        <fullName evidence="1">Uncharacterized protein</fullName>
    </submittedName>
</protein>
<gene>
    <name evidence="1" type="ORF">EHF44_16635</name>
</gene>
<dbReference type="AlphaFoldDB" id="A0A3G8H3C3"/>
<dbReference type="KEGG" id="cpau:EHF44_16635"/>